<gene>
    <name evidence="2" type="ORF">CQW44_08195</name>
</gene>
<feature type="signal peptide" evidence="1">
    <location>
        <begin position="1"/>
        <end position="39"/>
    </location>
</feature>
<comment type="caution">
    <text evidence="2">The sequence shown here is derived from an EMBL/GenBank/DDBJ whole genome shotgun (WGS) entry which is preliminary data.</text>
</comment>
<organism evidence="2 3">
    <name type="scientific">Streptomyces griseofuscus</name>
    <dbReference type="NCBI Taxonomy" id="146922"/>
    <lineage>
        <taxon>Bacteria</taxon>
        <taxon>Bacillati</taxon>
        <taxon>Actinomycetota</taxon>
        <taxon>Actinomycetes</taxon>
        <taxon>Kitasatosporales</taxon>
        <taxon>Streptomycetaceae</taxon>
        <taxon>Streptomyces</taxon>
    </lineage>
</organism>
<keyword evidence="3" id="KW-1185">Reference proteome</keyword>
<dbReference type="EMBL" id="PDES01000003">
    <property type="protein sequence ID" value="RRQ87980.1"/>
    <property type="molecule type" value="Genomic_DNA"/>
</dbReference>
<dbReference type="AlphaFoldDB" id="A0A3R8QEF0"/>
<proteinExistence type="predicted"/>
<keyword evidence="1" id="KW-0732">Signal</keyword>
<protein>
    <recommendedName>
        <fullName evidence="4">Secreted protein</fullName>
    </recommendedName>
</protein>
<name>A0A3R8QEF0_9ACTN</name>
<evidence type="ECO:0008006" key="4">
    <source>
        <dbReference type="Google" id="ProtNLM"/>
    </source>
</evidence>
<reference evidence="2 3" key="1">
    <citation type="submission" date="2017-10" db="EMBL/GenBank/DDBJ databases">
        <title>Draft genome of actinobacteria isolated from guarana (Paullinia cupana (Mart.) Ducke.</title>
        <authorList>
            <person name="Siqueira K.A."/>
            <person name="Liotti R.G."/>
            <person name="Mendes T.A."/>
            <person name="Soares M.A."/>
        </authorList>
    </citation>
    <scope>NUCLEOTIDE SEQUENCE [LARGE SCALE GENOMIC DNA]</scope>
    <source>
        <strain evidence="2 3">199</strain>
    </source>
</reference>
<evidence type="ECO:0000313" key="2">
    <source>
        <dbReference type="EMBL" id="RRQ87980.1"/>
    </source>
</evidence>
<evidence type="ECO:0000256" key="1">
    <source>
        <dbReference type="SAM" id="SignalP"/>
    </source>
</evidence>
<dbReference type="RefSeq" id="WP_125207647.1">
    <property type="nucleotide sequence ID" value="NZ_PDER01000001.1"/>
</dbReference>
<feature type="chain" id="PRO_5018547435" description="Secreted protein" evidence="1">
    <location>
        <begin position="40"/>
        <end position="444"/>
    </location>
</feature>
<accession>A0A3R8QEF0</accession>
<sequence>MKQRGRHRRRRRGTALRAVLTGTALALTAAATLISTSQAQVTERPGALKPLTSPADTGRLRLREQLVPARTLDTLAASMGRPVGMDTVLRGADRTLREGSDCDDADRASLPVSPSPTRAYCWDPADTGATDWRPASVTTSGDAGGDGVPGAHRVLLSGWTHSTRTGPDAERGLARVAVVDADDPDRLAYRWVLLVVPVDGGRDYRGLSSRVSSMVWYQDKLLVTARRGGSAVLYVYDLDRIQRATVDGPAIGRVRGGWSADGYGYVMPAIGSYSYTAGRCSATGAPCPSALALDSGTAPATLVAAEWTSPGGERPARLWRYAFSTDPRRAGLLAANAEGRVDAVEEYRTKVTGIRGVLSYRAAGAPRTSWYVGRLPGSQDGHGGLWRQDTRGAKTAECGADATHRCWAESAGSLSYLRGTGEVWSLSDRMLFAVPLAELDRSLG</sequence>
<evidence type="ECO:0000313" key="3">
    <source>
        <dbReference type="Proteomes" id="UP000276379"/>
    </source>
</evidence>
<dbReference type="Proteomes" id="UP000276379">
    <property type="component" value="Unassembled WGS sequence"/>
</dbReference>